<comment type="caution">
    <text evidence="2">The sequence shown here is derived from an EMBL/GenBank/DDBJ whole genome shotgun (WGS) entry which is preliminary data.</text>
</comment>
<accession>A0AAN7MU23</accession>
<proteinExistence type="predicted"/>
<keyword evidence="3" id="KW-1185">Reference proteome</keyword>
<gene>
    <name evidence="2" type="ORF">QYF61_011312</name>
</gene>
<dbReference type="InterPro" id="IPR026295">
    <property type="entry name" value="CCD81"/>
</dbReference>
<dbReference type="AlphaFoldDB" id="A0AAN7MU23"/>
<organism evidence="2 3">
    <name type="scientific">Mycteria americana</name>
    <name type="common">Wood stork</name>
    <dbReference type="NCBI Taxonomy" id="33587"/>
    <lineage>
        <taxon>Eukaryota</taxon>
        <taxon>Metazoa</taxon>
        <taxon>Chordata</taxon>
        <taxon>Craniata</taxon>
        <taxon>Vertebrata</taxon>
        <taxon>Euteleostomi</taxon>
        <taxon>Archelosauria</taxon>
        <taxon>Archosauria</taxon>
        <taxon>Dinosauria</taxon>
        <taxon>Saurischia</taxon>
        <taxon>Theropoda</taxon>
        <taxon>Coelurosauria</taxon>
        <taxon>Aves</taxon>
        <taxon>Neognathae</taxon>
        <taxon>Neoaves</taxon>
        <taxon>Aequornithes</taxon>
        <taxon>Ciconiiformes</taxon>
        <taxon>Ciconiidae</taxon>
        <taxon>Mycteria</taxon>
    </lineage>
</organism>
<dbReference type="PANTHER" id="PTHR14362:SF2">
    <property type="entry name" value="COILED-COIL DOMAIN-CONTAINING PROTEIN 81"/>
    <property type="match status" value="1"/>
</dbReference>
<sequence length="210" mass="22753">MLKKFYKLKCAKTKIPDETPSVQLDFEQIAADIHFRREIVEACIHETLLFFAGALRDKKEVEFSFKGIGILAVRRKAVSMTFLDDFLLDLDATGNMLAALLEVSLSFLRGSSSGLFGNAVKALSTCFLLAAVTCLATWPRHALDEPGQVSVVPGPFEGGLTDIKGEGGARLSERQPLCLGAARRFAAFVSSQHASWESADASLSPCRTPG</sequence>
<dbReference type="GO" id="GO:0005815">
    <property type="term" value="C:microtubule organizing center"/>
    <property type="evidence" value="ECO:0007669"/>
    <property type="project" value="TreeGrafter"/>
</dbReference>
<name>A0AAN7MU23_MYCAM</name>
<feature type="domain" description="CCDC81 HU" evidence="1">
    <location>
        <begin position="22"/>
        <end position="94"/>
    </location>
</feature>
<dbReference type="Proteomes" id="UP001333110">
    <property type="component" value="Unassembled WGS sequence"/>
</dbReference>
<dbReference type="Pfam" id="PF18289">
    <property type="entry name" value="HU-CCDC81_euk_2"/>
    <property type="match status" value="1"/>
</dbReference>
<protein>
    <recommendedName>
        <fullName evidence="1">CCDC81 HU domain-containing protein</fullName>
    </recommendedName>
</protein>
<dbReference type="InterPro" id="IPR040673">
    <property type="entry name" value="CCDC81_HU_dom_2"/>
</dbReference>
<dbReference type="PANTHER" id="PTHR14362">
    <property type="entry name" value="COILED-COIL DOMAIN-CONTAINING PROTEIN 81"/>
    <property type="match status" value="1"/>
</dbReference>
<evidence type="ECO:0000259" key="1">
    <source>
        <dbReference type="Pfam" id="PF18289"/>
    </source>
</evidence>
<reference evidence="2 3" key="1">
    <citation type="journal article" date="2023" name="J. Hered.">
        <title>Chromosome-level genome of the wood stork (Mycteria americana) provides insight into avian chromosome evolution.</title>
        <authorList>
            <person name="Flamio R. Jr."/>
            <person name="Ramstad K.M."/>
        </authorList>
    </citation>
    <scope>NUCLEOTIDE SEQUENCE [LARGE SCALE GENOMIC DNA]</scope>
    <source>
        <strain evidence="2">JAX WOST 10</strain>
    </source>
</reference>
<evidence type="ECO:0000313" key="3">
    <source>
        <dbReference type="Proteomes" id="UP001333110"/>
    </source>
</evidence>
<evidence type="ECO:0000313" key="2">
    <source>
        <dbReference type="EMBL" id="KAK4816088.1"/>
    </source>
</evidence>
<dbReference type="EMBL" id="JAUNZN010000009">
    <property type="protein sequence ID" value="KAK4816088.1"/>
    <property type="molecule type" value="Genomic_DNA"/>
</dbReference>